<organism evidence="3 4">
    <name type="scientific">Thermomonas aquatica</name>
    <dbReference type="NCBI Taxonomy" id="2202149"/>
    <lineage>
        <taxon>Bacteria</taxon>
        <taxon>Pseudomonadati</taxon>
        <taxon>Pseudomonadota</taxon>
        <taxon>Gammaproteobacteria</taxon>
        <taxon>Lysobacterales</taxon>
        <taxon>Lysobacteraceae</taxon>
        <taxon>Thermomonas</taxon>
    </lineage>
</organism>
<sequence length="274" mass="29805">MAPARKRKRATNMEEAKTRMMMKLVFPAGDRPQMLLDQGVYRIGSAADADVALDADGIEPLHCELQVGMQGVQVRVPNGIRVLVNERPVDGLIALRADDTLGLASTRIRLLDAATPHATHANQAARNHDPADSNATMVRPVVPKFVLRGLSGEQFGRSFPLHAHLNVGRADDAGLRIAQDGISRQHARLTPAGDEVLVEDLGSANGTWLNGKRITRAQAVHGDEIRFDTQRFQLLVPGQPLPVQIADAASQRRWPWLVAVALVVVAGAAYWLSR</sequence>
<dbReference type="Pfam" id="PF00498">
    <property type="entry name" value="FHA"/>
    <property type="match status" value="1"/>
</dbReference>
<dbReference type="InterPro" id="IPR000253">
    <property type="entry name" value="FHA_dom"/>
</dbReference>
<gene>
    <name evidence="3" type="ORF">FHQ07_12540</name>
</gene>
<evidence type="ECO:0000313" key="3">
    <source>
        <dbReference type="EMBL" id="QDA58077.1"/>
    </source>
</evidence>
<dbReference type="PROSITE" id="PS50006">
    <property type="entry name" value="FHA_DOMAIN"/>
    <property type="match status" value="1"/>
</dbReference>
<keyword evidence="1" id="KW-0812">Transmembrane</keyword>
<proteinExistence type="predicted"/>
<dbReference type="EMBL" id="CP040871">
    <property type="protein sequence ID" value="QDA58077.1"/>
    <property type="molecule type" value="Genomic_DNA"/>
</dbReference>
<feature type="domain" description="FHA" evidence="2">
    <location>
        <begin position="165"/>
        <end position="214"/>
    </location>
</feature>
<dbReference type="SMART" id="SM00240">
    <property type="entry name" value="FHA"/>
    <property type="match status" value="2"/>
</dbReference>
<evidence type="ECO:0000259" key="2">
    <source>
        <dbReference type="PROSITE" id="PS50006"/>
    </source>
</evidence>
<protein>
    <submittedName>
        <fullName evidence="3">FHA domain-containing protein</fullName>
    </submittedName>
</protein>
<dbReference type="CDD" id="cd00060">
    <property type="entry name" value="FHA"/>
    <property type="match status" value="2"/>
</dbReference>
<dbReference type="Proteomes" id="UP000308149">
    <property type="component" value="Chromosome"/>
</dbReference>
<dbReference type="PANTHER" id="PTHR23308">
    <property type="entry name" value="NUCLEAR INHIBITOR OF PROTEIN PHOSPHATASE-1"/>
    <property type="match status" value="1"/>
</dbReference>
<evidence type="ECO:0000313" key="4">
    <source>
        <dbReference type="Proteomes" id="UP000308149"/>
    </source>
</evidence>
<accession>A0A5B7ZTE7</accession>
<evidence type="ECO:0000256" key="1">
    <source>
        <dbReference type="SAM" id="Phobius"/>
    </source>
</evidence>
<keyword evidence="4" id="KW-1185">Reference proteome</keyword>
<dbReference type="InterPro" id="IPR008984">
    <property type="entry name" value="SMAD_FHA_dom_sf"/>
</dbReference>
<reference evidence="3 4" key="1">
    <citation type="submission" date="2019-06" db="EMBL/GenBank/DDBJ databases">
        <title>Thermomonas aquatica sp. nov., isolated from an industrial wastewater treatment plant.</title>
        <authorList>
            <person name="Jeon J.H."/>
            <person name="Park D.-S."/>
        </authorList>
    </citation>
    <scope>NUCLEOTIDE SEQUENCE [LARGE SCALE GENOMIC DNA]</scope>
    <source>
        <strain evidence="3 4">SY21</strain>
    </source>
</reference>
<dbReference type="OrthoDB" id="9815482at2"/>
<dbReference type="KEGG" id="thes:FHQ07_12540"/>
<dbReference type="Gene3D" id="2.60.200.20">
    <property type="match status" value="2"/>
</dbReference>
<dbReference type="AlphaFoldDB" id="A0A5B7ZTE7"/>
<dbReference type="SUPFAM" id="SSF49879">
    <property type="entry name" value="SMAD/FHA domain"/>
    <property type="match status" value="2"/>
</dbReference>
<dbReference type="InterPro" id="IPR032030">
    <property type="entry name" value="YscD_cytoplasmic_dom"/>
</dbReference>
<keyword evidence="1" id="KW-1133">Transmembrane helix</keyword>
<dbReference type="Pfam" id="PF16697">
    <property type="entry name" value="Yop-YscD_cpl"/>
    <property type="match status" value="1"/>
</dbReference>
<feature type="transmembrane region" description="Helical" evidence="1">
    <location>
        <begin position="254"/>
        <end position="272"/>
    </location>
</feature>
<keyword evidence="1" id="KW-0472">Membrane</keyword>
<dbReference type="InterPro" id="IPR050923">
    <property type="entry name" value="Cell_Proc_Reg/RNA_Proc"/>
</dbReference>
<name>A0A5B7ZTE7_9GAMM</name>